<dbReference type="Proteomes" id="UP001146793">
    <property type="component" value="Unassembled WGS sequence"/>
</dbReference>
<dbReference type="AlphaFoldDB" id="A0AAV7ZMR5"/>
<dbReference type="InterPro" id="IPR011009">
    <property type="entry name" value="Kinase-like_dom_sf"/>
</dbReference>
<evidence type="ECO:0000256" key="1">
    <source>
        <dbReference type="ARBA" id="ARBA00022737"/>
    </source>
</evidence>
<dbReference type="SUPFAM" id="SSF48403">
    <property type="entry name" value="Ankyrin repeat"/>
    <property type="match status" value="1"/>
</dbReference>
<dbReference type="GO" id="GO:0005737">
    <property type="term" value="C:cytoplasm"/>
    <property type="evidence" value="ECO:0007669"/>
    <property type="project" value="TreeGrafter"/>
</dbReference>
<name>A0AAV7ZMR5_9EUKA</name>
<feature type="region of interest" description="Disordered" evidence="4">
    <location>
        <begin position="97"/>
        <end position="189"/>
    </location>
</feature>
<feature type="repeat" description="ANK" evidence="3">
    <location>
        <begin position="278"/>
        <end position="310"/>
    </location>
</feature>
<dbReference type="PANTHER" id="PTHR24198:SF188">
    <property type="entry name" value="ANKYRIN REPEAT DOMAIN 55"/>
    <property type="match status" value="1"/>
</dbReference>
<evidence type="ECO:0000256" key="2">
    <source>
        <dbReference type="ARBA" id="ARBA00023043"/>
    </source>
</evidence>
<dbReference type="Pfam" id="PF12796">
    <property type="entry name" value="Ank_2"/>
    <property type="match status" value="1"/>
</dbReference>
<feature type="repeat" description="ANK" evidence="3">
    <location>
        <begin position="311"/>
        <end position="343"/>
    </location>
</feature>
<evidence type="ECO:0000256" key="4">
    <source>
        <dbReference type="SAM" id="MobiDB-lite"/>
    </source>
</evidence>
<protein>
    <submittedName>
        <fullName evidence="5">Ankyrin repeat-containing protein</fullName>
    </submittedName>
</protein>
<evidence type="ECO:0000313" key="5">
    <source>
        <dbReference type="EMBL" id="KAJ3443277.1"/>
    </source>
</evidence>
<sequence length="992" mass="116395">MFTILKYLNDLGIISSKSFFGFLLSMSNLTKNKLELITQLCGLVEITKEQSWLCLMKSKWDLNDATIYSVTELDKEKEINDPLCPFVKNEFKPNFVPLENKKPQTTKQKSEEETIPNLINLNTNIKKTDIQNKEEETKEKEEKKNEEKKIKEEKEKELSDNKIKEEENLENSKSEQDQIKSEGEEDLDQETLAEVNDLMNMDDENSDNLSNEKIKSKQKIKMYIQSRKFDKACKYIKILAKYNKKISKKFLFYAIENGSVELIRLLHELKIDLNRKNHFLSAVHTAVMSSNEECLEALLELGADPNVLNFHDKTPIEQALKDNQTNILKILLKYNASLIKRNKSNIFVNYSFSGDTKKVKLLLESGVDVNEIGKRGMTSFLLTKSKRIKQLIQKYSKTNLLNPLENIEQNKREEIRNWLANLPNINHKQLENYEIDRLFDIAISNEFKEEINILADSKFKLIKVYNGKKLNLLHLCVYYSNYWLAKLLVSKNPPLKYRLQNQKNPIILAAQYGNVPLFCLYYLNAENNVFHKLENYENTNPVIYYLYLKLKDIKQKHSDNKKMIYEEFKKIEKETYLFSNWIDYNDGKFEYLKNIKTTQNTIASLCKYQSKYYICNQYLDYEIRNNFIAKYLKIIGHSQSDRGKEFISQIHGYFLSREDSNILQISTIRECNKYGTLRDLIIMYNQNRLVFDPLVILSIARQICNILNFLSRKCNFYHRGLDSSCIQINDGFQIKINNLLKKTDYKYSQIHNVYLTEKQTETSNLFSFGVIIWELLMNNTFDTSLFSSNSVIPNKIPQLMIDALKQKTYSGPTQGNRFQLVNSLNEIACTCLSSAIFELDLNVQDKMTDLYKALTLVYDRSLISIAETKFMENVRSLIPNGEYPKEDYIKPNQELSSENEKLNSFDQAIKFSLNFIQKCVSIPKIEILICELLLILKQILLKEKENINLYNKKWDNLLELLKLNNWKIENKKFEKAISKKEIIQLLEKNLTK</sequence>
<dbReference type="PANTHER" id="PTHR24198">
    <property type="entry name" value="ANKYRIN REPEAT AND PROTEIN KINASE DOMAIN-CONTAINING PROTEIN"/>
    <property type="match status" value="1"/>
</dbReference>
<keyword evidence="1" id="KW-0677">Repeat</keyword>
<dbReference type="InterPro" id="IPR036770">
    <property type="entry name" value="Ankyrin_rpt-contain_sf"/>
</dbReference>
<dbReference type="EMBL" id="JANTQA010000023">
    <property type="protein sequence ID" value="KAJ3443277.1"/>
    <property type="molecule type" value="Genomic_DNA"/>
</dbReference>
<proteinExistence type="predicted"/>
<dbReference type="PROSITE" id="PS50088">
    <property type="entry name" value="ANK_REPEAT"/>
    <property type="match status" value="2"/>
</dbReference>
<dbReference type="InterPro" id="IPR002110">
    <property type="entry name" value="Ankyrin_rpt"/>
</dbReference>
<organism evidence="5 6">
    <name type="scientific">Anaeramoeba flamelloides</name>
    <dbReference type="NCBI Taxonomy" id="1746091"/>
    <lineage>
        <taxon>Eukaryota</taxon>
        <taxon>Metamonada</taxon>
        <taxon>Anaeramoebidae</taxon>
        <taxon>Anaeramoeba</taxon>
    </lineage>
</organism>
<reference evidence="5" key="1">
    <citation type="submission" date="2022-08" db="EMBL/GenBank/DDBJ databases">
        <title>Novel sulphate-reducing endosymbionts in the free-living metamonad Anaeramoeba.</title>
        <authorList>
            <person name="Jerlstrom-Hultqvist J."/>
            <person name="Cepicka I."/>
            <person name="Gallot-Lavallee L."/>
            <person name="Salas-Leiva D."/>
            <person name="Curtis B.A."/>
            <person name="Zahonova K."/>
            <person name="Pipaliya S."/>
            <person name="Dacks J."/>
            <person name="Roger A.J."/>
        </authorList>
    </citation>
    <scope>NUCLEOTIDE SEQUENCE</scope>
    <source>
        <strain evidence="5">Busselton2</strain>
    </source>
</reference>
<evidence type="ECO:0000256" key="3">
    <source>
        <dbReference type="PROSITE-ProRule" id="PRU00023"/>
    </source>
</evidence>
<feature type="compositionally biased region" description="Basic and acidic residues" evidence="4">
    <location>
        <begin position="126"/>
        <end position="182"/>
    </location>
</feature>
<dbReference type="SMART" id="SM00248">
    <property type="entry name" value="ANK"/>
    <property type="match status" value="5"/>
</dbReference>
<dbReference type="Gene3D" id="1.10.510.10">
    <property type="entry name" value="Transferase(Phosphotransferase) domain 1"/>
    <property type="match status" value="1"/>
</dbReference>
<dbReference type="Gene3D" id="1.25.40.20">
    <property type="entry name" value="Ankyrin repeat-containing domain"/>
    <property type="match status" value="2"/>
</dbReference>
<dbReference type="SUPFAM" id="SSF56112">
    <property type="entry name" value="Protein kinase-like (PK-like)"/>
    <property type="match status" value="1"/>
</dbReference>
<dbReference type="PROSITE" id="PS50297">
    <property type="entry name" value="ANK_REP_REGION"/>
    <property type="match status" value="1"/>
</dbReference>
<gene>
    <name evidence="5" type="ORF">M0812_09111</name>
</gene>
<evidence type="ECO:0000313" key="6">
    <source>
        <dbReference type="Proteomes" id="UP001146793"/>
    </source>
</evidence>
<accession>A0AAV7ZMR5</accession>
<keyword evidence="2 3" id="KW-0040">ANK repeat</keyword>
<comment type="caution">
    <text evidence="5">The sequence shown here is derived from an EMBL/GenBank/DDBJ whole genome shotgun (WGS) entry which is preliminary data.</text>
</comment>